<dbReference type="PROSITE" id="PS50181">
    <property type="entry name" value="FBOX"/>
    <property type="match status" value="1"/>
</dbReference>
<dbReference type="PANTHER" id="PTHR31672">
    <property type="entry name" value="BNACNNG10540D PROTEIN"/>
    <property type="match status" value="1"/>
</dbReference>
<dbReference type="NCBIfam" id="TIGR01640">
    <property type="entry name" value="F_box_assoc_1"/>
    <property type="match status" value="1"/>
</dbReference>
<dbReference type="InterPro" id="IPR017451">
    <property type="entry name" value="F-box-assoc_interact_dom"/>
</dbReference>
<dbReference type="SMART" id="SM00256">
    <property type="entry name" value="FBOX"/>
    <property type="match status" value="1"/>
</dbReference>
<evidence type="ECO:0000313" key="4">
    <source>
        <dbReference type="Proteomes" id="UP001187471"/>
    </source>
</evidence>
<feature type="domain" description="F-box" evidence="2">
    <location>
        <begin position="12"/>
        <end position="59"/>
    </location>
</feature>
<dbReference type="CDD" id="cd22157">
    <property type="entry name" value="F-box_AtFBW1-like"/>
    <property type="match status" value="1"/>
</dbReference>
<name>A0AA88QC72_9ASTE</name>
<protein>
    <recommendedName>
        <fullName evidence="2">F-box domain-containing protein</fullName>
    </recommendedName>
</protein>
<dbReference type="Gene3D" id="1.20.1280.50">
    <property type="match status" value="1"/>
</dbReference>
<evidence type="ECO:0000256" key="1">
    <source>
        <dbReference type="SAM" id="MobiDB-lite"/>
    </source>
</evidence>
<dbReference type="InterPro" id="IPR050796">
    <property type="entry name" value="SCF_F-box_component"/>
</dbReference>
<organism evidence="3 4">
    <name type="scientific">Escallonia rubra</name>
    <dbReference type="NCBI Taxonomy" id="112253"/>
    <lineage>
        <taxon>Eukaryota</taxon>
        <taxon>Viridiplantae</taxon>
        <taxon>Streptophyta</taxon>
        <taxon>Embryophyta</taxon>
        <taxon>Tracheophyta</taxon>
        <taxon>Spermatophyta</taxon>
        <taxon>Magnoliopsida</taxon>
        <taxon>eudicotyledons</taxon>
        <taxon>Gunneridae</taxon>
        <taxon>Pentapetalae</taxon>
        <taxon>asterids</taxon>
        <taxon>campanulids</taxon>
        <taxon>Escalloniales</taxon>
        <taxon>Escalloniaceae</taxon>
        <taxon>Escallonia</taxon>
    </lineage>
</organism>
<dbReference type="InterPro" id="IPR036047">
    <property type="entry name" value="F-box-like_dom_sf"/>
</dbReference>
<dbReference type="AlphaFoldDB" id="A0AA88QC72"/>
<dbReference type="PANTHER" id="PTHR31672:SF10">
    <property type="entry name" value="F-BOX DOMAIN-CONTAINING PROTEIN"/>
    <property type="match status" value="1"/>
</dbReference>
<comment type="caution">
    <text evidence="3">The sequence shown here is derived from an EMBL/GenBank/DDBJ whole genome shotgun (WGS) entry which is preliminary data.</text>
</comment>
<gene>
    <name evidence="3" type="ORF">RJ640_030495</name>
</gene>
<reference evidence="3" key="1">
    <citation type="submission" date="2022-12" db="EMBL/GenBank/DDBJ databases">
        <title>Draft genome assemblies for two species of Escallonia (Escalloniales).</title>
        <authorList>
            <person name="Chanderbali A."/>
            <person name="Dervinis C."/>
            <person name="Anghel I."/>
            <person name="Soltis D."/>
            <person name="Soltis P."/>
            <person name="Zapata F."/>
        </authorList>
    </citation>
    <scope>NUCLEOTIDE SEQUENCE</scope>
    <source>
        <strain evidence="3">UCBG92.1500</strain>
        <tissue evidence="3">Leaf</tissue>
    </source>
</reference>
<accession>A0AA88QC72</accession>
<evidence type="ECO:0000259" key="2">
    <source>
        <dbReference type="PROSITE" id="PS50181"/>
    </source>
</evidence>
<evidence type="ECO:0000313" key="3">
    <source>
        <dbReference type="EMBL" id="KAK2967624.1"/>
    </source>
</evidence>
<dbReference type="InterPro" id="IPR013187">
    <property type="entry name" value="F-box-assoc_dom_typ3"/>
</dbReference>
<sequence>MVALLRVGLETVDEDDYIPQEVLVDILTRLPIKNIVQCVCVCKSWQSLITNPSFVTAHLNRSSSSSSSSSADKNLVLVRTCVKEEGGAKCEEKYSLHYDDDKFGEHSILQFTMPHICMTIIGYFNGLICLSDDYHYGYVEELFLWNPSIRKVLPLHPLRVGFRSHGPFSHSIGFGYDPLTNDYKVVRIVHLQCDEDVPAEVDVYSLNTGKWRNISRHSGLGLQYHVEETGTQAFVNGAVHWAAFQRWSDESPYRSLIVSFHMGDEMFRTLELPSALSNAYLRFQVAVYRESLSLVDNCKVDKYDIWVMEEYGRVDSWTKVITVGVNARFDTIVALRRKGEILMVTNWGNLVSLDPMDNSVKNLGIHTSRDSESRRLLHVDAYIESLVSLGVKCCDDVGCNGVEDHRRKRIAGKKSKKKGNNRVEWKSKARKPGKAGGSENE</sequence>
<feature type="compositionally biased region" description="Basic residues" evidence="1">
    <location>
        <begin position="410"/>
        <end position="420"/>
    </location>
</feature>
<dbReference type="SUPFAM" id="SSF81383">
    <property type="entry name" value="F-box domain"/>
    <property type="match status" value="1"/>
</dbReference>
<proteinExistence type="predicted"/>
<feature type="region of interest" description="Disordered" evidence="1">
    <location>
        <begin position="410"/>
        <end position="441"/>
    </location>
</feature>
<dbReference type="EMBL" id="JAVXUO010003001">
    <property type="protein sequence ID" value="KAK2967624.1"/>
    <property type="molecule type" value="Genomic_DNA"/>
</dbReference>
<keyword evidence="4" id="KW-1185">Reference proteome</keyword>
<dbReference type="Pfam" id="PF08268">
    <property type="entry name" value="FBA_3"/>
    <property type="match status" value="1"/>
</dbReference>
<dbReference type="InterPro" id="IPR001810">
    <property type="entry name" value="F-box_dom"/>
</dbReference>
<dbReference type="Pfam" id="PF12937">
    <property type="entry name" value="F-box-like"/>
    <property type="match status" value="1"/>
</dbReference>
<dbReference type="Proteomes" id="UP001187471">
    <property type="component" value="Unassembled WGS sequence"/>
</dbReference>